<keyword evidence="2" id="KW-0227">DNA damage</keyword>
<keyword evidence="4" id="KW-0539">Nucleus</keyword>
<dbReference type="Gramene" id="TRITD3Av1G227040.2">
    <property type="protein sequence ID" value="TRITD3Av1G227040.2"/>
    <property type="gene ID" value="TRITD3Av1G227040"/>
</dbReference>
<protein>
    <recommendedName>
        <fullName evidence="8">Sister chromatid cohesion protein</fullName>
    </recommendedName>
</protein>
<keyword evidence="3" id="KW-0234">DNA repair</keyword>
<sequence length="396" mass="44247">MGFTHFSRIISHCPSHGKDSSYIVRKSFIHKLFGLLKKHAIPVRYACAFALASTDCAGDVRTESLRYLTEVVKEQRGVSVHQNKTSNDSIVEHPAYAVLFLIHTLAYDEEFPFNFCEKETGSAEFWSPLIVMLRELVEIEDLSQTKHGSATSSVSILLGIFRAVQKAEDVIDSGITHKLHILSKIGLLMVKELDKHCKTSDSPRHILLPSSYYRLSRSERKADECCQLDLITDTFVKRILKAHEPYNQQFVSGHEQGKMKKSSVQAKDVPKKNYLDILEKDNVSSCGSAGTKLSSPGSLGLTNEADSRDLKTISSKDTMSTEDFPDCHLRDCELEEDVGDCDGNFVKRPFSSNKTVAALQKKSKRALDLRNAKNSAGSTADTIDNVRRTRSRKAQT</sequence>
<dbReference type="PANTHER" id="PTHR12663:SF50">
    <property type="entry name" value="SISTER CHROMATID COHESION PROTEIN PDS5 HOMOLOG B"/>
    <property type="match status" value="1"/>
</dbReference>
<evidence type="ECO:0000256" key="4">
    <source>
        <dbReference type="ARBA" id="ARBA00023242"/>
    </source>
</evidence>
<gene>
    <name evidence="6" type="ORF">TRITD_3Av1G227040</name>
</gene>
<feature type="compositionally biased region" description="Polar residues" evidence="5">
    <location>
        <begin position="372"/>
        <end position="382"/>
    </location>
</feature>
<keyword evidence="7" id="KW-1185">Reference proteome</keyword>
<feature type="region of interest" description="Disordered" evidence="5">
    <location>
        <begin position="367"/>
        <end position="396"/>
    </location>
</feature>
<accession>A0A9R0RUI8</accession>
<evidence type="ECO:0000313" key="7">
    <source>
        <dbReference type="Proteomes" id="UP000324705"/>
    </source>
</evidence>
<evidence type="ECO:0000256" key="3">
    <source>
        <dbReference type="ARBA" id="ARBA00023204"/>
    </source>
</evidence>
<dbReference type="GO" id="GO:0005634">
    <property type="term" value="C:nucleus"/>
    <property type="evidence" value="ECO:0007669"/>
    <property type="project" value="UniProtKB-SubCell"/>
</dbReference>
<name>A0A9R0RUI8_TRITD</name>
<dbReference type="GO" id="GO:0006281">
    <property type="term" value="P:DNA repair"/>
    <property type="evidence" value="ECO:0007669"/>
    <property type="project" value="UniProtKB-KW"/>
</dbReference>
<evidence type="ECO:0000256" key="1">
    <source>
        <dbReference type="ARBA" id="ARBA00004123"/>
    </source>
</evidence>
<evidence type="ECO:0000256" key="2">
    <source>
        <dbReference type="ARBA" id="ARBA00022763"/>
    </source>
</evidence>
<dbReference type="EMBL" id="LT934115">
    <property type="protein sequence ID" value="VAH66435.1"/>
    <property type="molecule type" value="Genomic_DNA"/>
</dbReference>
<organism evidence="6 7">
    <name type="scientific">Triticum turgidum subsp. durum</name>
    <name type="common">Durum wheat</name>
    <name type="synonym">Triticum durum</name>
    <dbReference type="NCBI Taxonomy" id="4567"/>
    <lineage>
        <taxon>Eukaryota</taxon>
        <taxon>Viridiplantae</taxon>
        <taxon>Streptophyta</taxon>
        <taxon>Embryophyta</taxon>
        <taxon>Tracheophyta</taxon>
        <taxon>Spermatophyta</taxon>
        <taxon>Magnoliopsida</taxon>
        <taxon>Liliopsida</taxon>
        <taxon>Poales</taxon>
        <taxon>Poaceae</taxon>
        <taxon>BOP clade</taxon>
        <taxon>Pooideae</taxon>
        <taxon>Triticodae</taxon>
        <taxon>Triticeae</taxon>
        <taxon>Triticinae</taxon>
        <taxon>Triticum</taxon>
    </lineage>
</organism>
<feature type="region of interest" description="Disordered" evidence="5">
    <location>
        <begin position="285"/>
        <end position="304"/>
    </location>
</feature>
<dbReference type="PANTHER" id="PTHR12663">
    <property type="entry name" value="ANDROGEN INDUCED INHIBITOR OF PROLIFERATION AS3 / PDS5-RELATED"/>
    <property type="match status" value="1"/>
</dbReference>
<dbReference type="InterPro" id="IPR039776">
    <property type="entry name" value="Pds5"/>
</dbReference>
<comment type="subcellular location">
    <subcellularLocation>
        <location evidence="1">Nucleus</location>
    </subcellularLocation>
</comment>
<dbReference type="GO" id="GO:0000785">
    <property type="term" value="C:chromatin"/>
    <property type="evidence" value="ECO:0007669"/>
    <property type="project" value="TreeGrafter"/>
</dbReference>
<evidence type="ECO:0000256" key="5">
    <source>
        <dbReference type="SAM" id="MobiDB-lite"/>
    </source>
</evidence>
<dbReference type="Pfam" id="PF20168">
    <property type="entry name" value="PDS5"/>
    <property type="match status" value="1"/>
</dbReference>
<dbReference type="AlphaFoldDB" id="A0A9R0RUI8"/>
<reference evidence="6 7" key="1">
    <citation type="submission" date="2017-09" db="EMBL/GenBank/DDBJ databases">
        <authorList>
            <consortium name="International Durum Wheat Genome Sequencing Consortium (IDWGSC)"/>
            <person name="Milanesi L."/>
        </authorList>
    </citation>
    <scope>NUCLEOTIDE SEQUENCE [LARGE SCALE GENOMIC DNA]</scope>
    <source>
        <strain evidence="7">cv. Svevo</strain>
    </source>
</reference>
<proteinExistence type="predicted"/>
<feature type="compositionally biased region" description="Polar residues" evidence="5">
    <location>
        <begin position="285"/>
        <end position="301"/>
    </location>
</feature>
<dbReference type="GO" id="GO:0007064">
    <property type="term" value="P:mitotic sister chromatid cohesion"/>
    <property type="evidence" value="ECO:0007669"/>
    <property type="project" value="InterPro"/>
</dbReference>
<evidence type="ECO:0008006" key="8">
    <source>
        <dbReference type="Google" id="ProtNLM"/>
    </source>
</evidence>
<dbReference type="Proteomes" id="UP000324705">
    <property type="component" value="Chromosome 3A"/>
</dbReference>
<evidence type="ECO:0000313" key="6">
    <source>
        <dbReference type="EMBL" id="VAH66435.1"/>
    </source>
</evidence>